<evidence type="ECO:0000259" key="8">
    <source>
        <dbReference type="PROSITE" id="PS50928"/>
    </source>
</evidence>
<protein>
    <submittedName>
        <fullName evidence="9">ABC transporter permease</fullName>
    </submittedName>
</protein>
<comment type="subcellular location">
    <subcellularLocation>
        <location evidence="1 7">Cell membrane</location>
        <topology evidence="1 7">Multi-pass membrane protein</topology>
    </subcellularLocation>
</comment>
<keyword evidence="6 7" id="KW-0472">Membrane</keyword>
<dbReference type="Gene3D" id="1.10.3720.10">
    <property type="entry name" value="MetI-like"/>
    <property type="match status" value="1"/>
</dbReference>
<reference evidence="9" key="1">
    <citation type="submission" date="2021-04" db="EMBL/GenBank/DDBJ databases">
        <title>Genome seq and assembly of Streptomyces sp. RG38.</title>
        <authorList>
            <person name="Chhetri G."/>
        </authorList>
    </citation>
    <scope>NUCLEOTIDE SEQUENCE</scope>
    <source>
        <strain evidence="9">RG38</strain>
    </source>
</reference>
<sequence>MLGLLVLLAAGSYVLPLVADLDYARQSSAVLQGPSASHWFGTDEFGRDNAVRVLVGARSSLQVAFGAALFAMVAGVVIGLVAGYFRGPADAVAMRVLDVLLALPEVVLALVIIAVLGNSGLNLVIAIGVAFVPVFARVTRAGVLALREQDFVVASRAMGARSPDTMARTVLPNVLGPIVVQFVITAAVAVVVSAALGFLGLGPEPPTPSWGAMMQTAKSYLYQNPWYGVAPGIALIVTVLCLDRLGARVRIALGVEHSGAGRGGRR</sequence>
<dbReference type="InterPro" id="IPR000515">
    <property type="entry name" value="MetI-like"/>
</dbReference>
<dbReference type="PROSITE" id="PS50928">
    <property type="entry name" value="ABC_TM1"/>
    <property type="match status" value="1"/>
</dbReference>
<accession>A0A940XHE3</accession>
<dbReference type="Pfam" id="PF00528">
    <property type="entry name" value="BPD_transp_1"/>
    <property type="match status" value="1"/>
</dbReference>
<evidence type="ECO:0000256" key="3">
    <source>
        <dbReference type="ARBA" id="ARBA00022475"/>
    </source>
</evidence>
<proteinExistence type="inferred from homology"/>
<gene>
    <name evidence="9" type="ORF">J5Y05_11945</name>
</gene>
<evidence type="ECO:0000256" key="4">
    <source>
        <dbReference type="ARBA" id="ARBA00022692"/>
    </source>
</evidence>
<organism evidence="9 10">
    <name type="scientific">Streptomyces tagetis</name>
    <dbReference type="NCBI Taxonomy" id="2820809"/>
    <lineage>
        <taxon>Bacteria</taxon>
        <taxon>Bacillati</taxon>
        <taxon>Actinomycetota</taxon>
        <taxon>Actinomycetes</taxon>
        <taxon>Kitasatosporales</taxon>
        <taxon>Streptomycetaceae</taxon>
        <taxon>Streptomyces</taxon>
    </lineage>
</organism>
<dbReference type="GO" id="GO:0005886">
    <property type="term" value="C:plasma membrane"/>
    <property type="evidence" value="ECO:0007669"/>
    <property type="project" value="UniProtKB-SubCell"/>
</dbReference>
<keyword evidence="5 7" id="KW-1133">Transmembrane helix</keyword>
<feature type="transmembrane region" description="Helical" evidence="7">
    <location>
        <begin position="178"/>
        <end position="201"/>
    </location>
</feature>
<feature type="transmembrane region" description="Helical" evidence="7">
    <location>
        <begin position="221"/>
        <end position="242"/>
    </location>
</feature>
<evidence type="ECO:0000313" key="9">
    <source>
        <dbReference type="EMBL" id="MBQ0827222.1"/>
    </source>
</evidence>
<feature type="transmembrane region" description="Helical" evidence="7">
    <location>
        <begin position="97"/>
        <end position="117"/>
    </location>
</feature>
<dbReference type="EMBL" id="JAGPNL010000002">
    <property type="protein sequence ID" value="MBQ0827222.1"/>
    <property type="molecule type" value="Genomic_DNA"/>
</dbReference>
<keyword evidence="3" id="KW-1003">Cell membrane</keyword>
<evidence type="ECO:0000256" key="1">
    <source>
        <dbReference type="ARBA" id="ARBA00004651"/>
    </source>
</evidence>
<dbReference type="AlphaFoldDB" id="A0A940XHE3"/>
<dbReference type="InterPro" id="IPR050366">
    <property type="entry name" value="BP-dependent_transpt_permease"/>
</dbReference>
<dbReference type="PANTHER" id="PTHR43386">
    <property type="entry name" value="OLIGOPEPTIDE TRANSPORT SYSTEM PERMEASE PROTEIN APPC"/>
    <property type="match status" value="1"/>
</dbReference>
<dbReference type="Proteomes" id="UP000677875">
    <property type="component" value="Unassembled WGS sequence"/>
</dbReference>
<dbReference type="SUPFAM" id="SSF161098">
    <property type="entry name" value="MetI-like"/>
    <property type="match status" value="1"/>
</dbReference>
<evidence type="ECO:0000256" key="6">
    <source>
        <dbReference type="ARBA" id="ARBA00023136"/>
    </source>
</evidence>
<evidence type="ECO:0000313" key="10">
    <source>
        <dbReference type="Proteomes" id="UP000677875"/>
    </source>
</evidence>
<keyword evidence="10" id="KW-1185">Reference proteome</keyword>
<dbReference type="GO" id="GO:0055085">
    <property type="term" value="P:transmembrane transport"/>
    <property type="evidence" value="ECO:0007669"/>
    <property type="project" value="InterPro"/>
</dbReference>
<comment type="similarity">
    <text evidence="7">Belongs to the binding-protein-dependent transport system permease family.</text>
</comment>
<evidence type="ECO:0000256" key="5">
    <source>
        <dbReference type="ARBA" id="ARBA00022989"/>
    </source>
</evidence>
<keyword evidence="2 7" id="KW-0813">Transport</keyword>
<evidence type="ECO:0000256" key="2">
    <source>
        <dbReference type="ARBA" id="ARBA00022448"/>
    </source>
</evidence>
<dbReference type="InterPro" id="IPR035906">
    <property type="entry name" value="MetI-like_sf"/>
</dbReference>
<dbReference type="CDD" id="cd06261">
    <property type="entry name" value="TM_PBP2"/>
    <property type="match status" value="1"/>
</dbReference>
<evidence type="ECO:0000256" key="7">
    <source>
        <dbReference type="RuleBase" id="RU363032"/>
    </source>
</evidence>
<feature type="domain" description="ABC transmembrane type-1" evidence="8">
    <location>
        <begin position="57"/>
        <end position="246"/>
    </location>
</feature>
<name>A0A940XHE3_9ACTN</name>
<keyword evidence="4 7" id="KW-0812">Transmembrane</keyword>
<feature type="transmembrane region" description="Helical" evidence="7">
    <location>
        <begin position="63"/>
        <end position="85"/>
    </location>
</feature>
<dbReference type="PANTHER" id="PTHR43386:SF1">
    <property type="entry name" value="D,D-DIPEPTIDE TRANSPORT SYSTEM PERMEASE PROTEIN DDPC-RELATED"/>
    <property type="match status" value="1"/>
</dbReference>
<feature type="transmembrane region" description="Helical" evidence="7">
    <location>
        <begin position="123"/>
        <end position="146"/>
    </location>
</feature>
<comment type="caution">
    <text evidence="9">The sequence shown here is derived from an EMBL/GenBank/DDBJ whole genome shotgun (WGS) entry which is preliminary data.</text>
</comment>